<dbReference type="AlphaFoldDB" id="A0A5C0SB20"/>
<name>A0A5C0SB20_CRATE</name>
<feature type="compositionally biased region" description="Acidic residues" evidence="1">
    <location>
        <begin position="69"/>
        <end position="79"/>
    </location>
</feature>
<protein>
    <submittedName>
        <fullName evidence="3">Endolytic transglycosylase MltG</fullName>
    </submittedName>
</protein>
<dbReference type="Gene3D" id="3.30.1490.480">
    <property type="entry name" value="Endolytic murein transglycosylase"/>
    <property type="match status" value="1"/>
</dbReference>
<evidence type="ECO:0000313" key="4">
    <source>
        <dbReference type="Proteomes" id="UP000324646"/>
    </source>
</evidence>
<sequence length="174" mass="19153">MFEKMKDALYEISDILLAFVIILTMSTIITWKVTDSLAYSKENIAKVNVNSDSNEIKVVEEPTLPIIEEEADSSDSDEEVISKEEDIPSTSVDDKVPADPSPQPTIVHIQIPSGTPGIGIAKILKDKGLIENTTKFISRVEELKIASKLKSGTFDIKTNTSLDDIIYIIAGKKK</sequence>
<evidence type="ECO:0000256" key="1">
    <source>
        <dbReference type="SAM" id="MobiDB-lite"/>
    </source>
</evidence>
<feature type="transmembrane region" description="Helical" evidence="2">
    <location>
        <begin position="12"/>
        <end position="31"/>
    </location>
</feature>
<feature type="compositionally biased region" description="Basic and acidic residues" evidence="1">
    <location>
        <begin position="80"/>
        <end position="97"/>
    </location>
</feature>
<evidence type="ECO:0000313" key="3">
    <source>
        <dbReference type="EMBL" id="QEK11775.1"/>
    </source>
</evidence>
<keyword evidence="2" id="KW-1133">Transmembrane helix</keyword>
<organism evidence="3 4">
    <name type="scientific">Crassaminicella thermophila</name>
    <dbReference type="NCBI Taxonomy" id="2599308"/>
    <lineage>
        <taxon>Bacteria</taxon>
        <taxon>Bacillati</taxon>
        <taxon>Bacillota</taxon>
        <taxon>Clostridia</taxon>
        <taxon>Eubacteriales</taxon>
        <taxon>Clostridiaceae</taxon>
        <taxon>Crassaminicella</taxon>
    </lineage>
</organism>
<gene>
    <name evidence="3" type="ORF">FQB35_05000</name>
</gene>
<dbReference type="EMBL" id="CP042243">
    <property type="protein sequence ID" value="QEK11775.1"/>
    <property type="molecule type" value="Genomic_DNA"/>
</dbReference>
<dbReference type="KEGG" id="crs:FQB35_05000"/>
<dbReference type="RefSeq" id="WP_148808930.1">
    <property type="nucleotide sequence ID" value="NZ_CP042243.1"/>
</dbReference>
<dbReference type="OrthoDB" id="1708369at2"/>
<dbReference type="Proteomes" id="UP000324646">
    <property type="component" value="Chromosome"/>
</dbReference>
<keyword evidence="2" id="KW-0472">Membrane</keyword>
<feature type="region of interest" description="Disordered" evidence="1">
    <location>
        <begin position="69"/>
        <end position="99"/>
    </location>
</feature>
<reference evidence="3 4" key="1">
    <citation type="submission" date="2019-07" db="EMBL/GenBank/DDBJ databases">
        <title>Complete genome of Crassaminicella thermophila SY095.</title>
        <authorList>
            <person name="Li X."/>
        </authorList>
    </citation>
    <scope>NUCLEOTIDE SEQUENCE [LARGE SCALE GENOMIC DNA]</scope>
    <source>
        <strain evidence="3 4">SY095</strain>
    </source>
</reference>
<keyword evidence="2" id="KW-0812">Transmembrane</keyword>
<accession>A0A5C0SB20</accession>
<keyword evidence="4" id="KW-1185">Reference proteome</keyword>
<proteinExistence type="predicted"/>
<evidence type="ECO:0000256" key="2">
    <source>
        <dbReference type="SAM" id="Phobius"/>
    </source>
</evidence>